<keyword evidence="3 6" id="KW-0812">Transmembrane</keyword>
<dbReference type="RefSeq" id="WP_126379481.1">
    <property type="nucleotide sequence ID" value="NZ_AP017378.1"/>
</dbReference>
<protein>
    <recommendedName>
        <fullName evidence="9">Permease</fullName>
    </recommendedName>
</protein>
<feature type="transmembrane region" description="Helical" evidence="6">
    <location>
        <begin position="252"/>
        <end position="281"/>
    </location>
</feature>
<sequence length="406" mass="44698">MCRIRLPLARRGGACYKAGVDILDLYGETIVNEHGPTHRPADGGMYKWTLGILILFALYLAYRVFSPFLTPIVFSSVLAAIFYPLFTWVSSKLGGKDTFAAVAVLLIVIFCVFLPMFFFLTGLVSQGATSIAEVTAWLRSPDFQELLTRARVETVLSWLQEKLPFIDFAGIDFQSGMIQFSRNVGQTMIAMGTSILGNAFNVLMQFMIMLFVLFFLLKDGRRMVQYVKYLSPLHEDQEDTIINSLRNVSRSVLVGGLLVALLQGVVGGFGLSLVGIPPLFWGTMMGFTSLVPVLGTGIVWVPATLYLLIIGEYQSSLILLGWCGIIVTSIDTFLRPYFMKEASGMPLLYIFLSVIGGLQAFGPPGLLYGPLILSFTMVMLRIYGEVFGDVIKPEDAAASVDQDSEG</sequence>
<gene>
    <name evidence="7" type="ORF">DFE_2210</name>
</gene>
<reference evidence="7 8" key="1">
    <citation type="journal article" date="2018" name="Sci. Adv.">
        <title>Multi-heme cytochromes provide a pathway for survival in energy-limited environments.</title>
        <authorList>
            <person name="Deng X."/>
            <person name="Dohmae N."/>
            <person name="Nealson K.H."/>
            <person name="Hashimoto K."/>
            <person name="Okamoto A."/>
        </authorList>
    </citation>
    <scope>NUCLEOTIDE SEQUENCE [LARGE SCALE GENOMIC DNA]</scope>
    <source>
        <strain evidence="7 8">IS5</strain>
    </source>
</reference>
<comment type="subcellular location">
    <subcellularLocation>
        <location evidence="1">Membrane</location>
        <topology evidence="1">Multi-pass membrane protein</topology>
    </subcellularLocation>
</comment>
<feature type="transmembrane region" description="Helical" evidence="6">
    <location>
        <begin position="45"/>
        <end position="62"/>
    </location>
</feature>
<feature type="transmembrane region" description="Helical" evidence="6">
    <location>
        <begin position="317"/>
        <end position="338"/>
    </location>
</feature>
<dbReference type="EMBL" id="AP017378">
    <property type="protein sequence ID" value="BBD08936.1"/>
    <property type="molecule type" value="Genomic_DNA"/>
</dbReference>
<feature type="transmembrane region" description="Helical" evidence="6">
    <location>
        <begin position="287"/>
        <end position="310"/>
    </location>
</feature>
<name>A0A2Z6B0L4_9BACT</name>
<evidence type="ECO:0000256" key="4">
    <source>
        <dbReference type="ARBA" id="ARBA00022989"/>
    </source>
</evidence>
<dbReference type="PANTHER" id="PTHR21716:SF4">
    <property type="entry name" value="TRANSMEMBRANE PROTEIN 245"/>
    <property type="match status" value="1"/>
</dbReference>
<accession>A0A2Z6B0L4</accession>
<dbReference type="PANTHER" id="PTHR21716">
    <property type="entry name" value="TRANSMEMBRANE PROTEIN"/>
    <property type="match status" value="1"/>
</dbReference>
<dbReference type="InterPro" id="IPR002549">
    <property type="entry name" value="AI-2E-like"/>
</dbReference>
<organism evidence="7 8">
    <name type="scientific">Desulfovibrio ferrophilus</name>
    <dbReference type="NCBI Taxonomy" id="241368"/>
    <lineage>
        <taxon>Bacteria</taxon>
        <taxon>Pseudomonadati</taxon>
        <taxon>Thermodesulfobacteriota</taxon>
        <taxon>Desulfovibrionia</taxon>
        <taxon>Desulfovibrionales</taxon>
        <taxon>Desulfovibrionaceae</taxon>
        <taxon>Desulfovibrio</taxon>
    </lineage>
</organism>
<comment type="similarity">
    <text evidence="2">Belongs to the autoinducer-2 exporter (AI-2E) (TC 2.A.86) family.</text>
</comment>
<dbReference type="Pfam" id="PF01594">
    <property type="entry name" value="AI-2E_transport"/>
    <property type="match status" value="1"/>
</dbReference>
<evidence type="ECO:0000313" key="8">
    <source>
        <dbReference type="Proteomes" id="UP000269883"/>
    </source>
</evidence>
<evidence type="ECO:0000256" key="1">
    <source>
        <dbReference type="ARBA" id="ARBA00004141"/>
    </source>
</evidence>
<evidence type="ECO:0000256" key="3">
    <source>
        <dbReference type="ARBA" id="ARBA00022692"/>
    </source>
</evidence>
<dbReference type="AlphaFoldDB" id="A0A2Z6B0L4"/>
<keyword evidence="8" id="KW-1185">Reference proteome</keyword>
<feature type="transmembrane region" description="Helical" evidence="6">
    <location>
        <begin position="98"/>
        <end position="120"/>
    </location>
</feature>
<evidence type="ECO:0000256" key="5">
    <source>
        <dbReference type="ARBA" id="ARBA00023136"/>
    </source>
</evidence>
<evidence type="ECO:0000256" key="6">
    <source>
        <dbReference type="SAM" id="Phobius"/>
    </source>
</evidence>
<evidence type="ECO:0008006" key="9">
    <source>
        <dbReference type="Google" id="ProtNLM"/>
    </source>
</evidence>
<proteinExistence type="inferred from homology"/>
<evidence type="ECO:0000313" key="7">
    <source>
        <dbReference type="EMBL" id="BBD08936.1"/>
    </source>
</evidence>
<dbReference type="Proteomes" id="UP000269883">
    <property type="component" value="Chromosome"/>
</dbReference>
<feature type="transmembrane region" description="Helical" evidence="6">
    <location>
        <begin position="68"/>
        <end position="86"/>
    </location>
</feature>
<feature type="transmembrane region" description="Helical" evidence="6">
    <location>
        <begin position="350"/>
        <end position="373"/>
    </location>
</feature>
<keyword evidence="4 6" id="KW-1133">Transmembrane helix</keyword>
<keyword evidence="5 6" id="KW-0472">Membrane</keyword>
<dbReference type="KEGG" id="dfl:DFE_2210"/>
<feature type="transmembrane region" description="Helical" evidence="6">
    <location>
        <begin position="195"/>
        <end position="217"/>
    </location>
</feature>
<dbReference type="GO" id="GO:0016020">
    <property type="term" value="C:membrane"/>
    <property type="evidence" value="ECO:0007669"/>
    <property type="project" value="UniProtKB-SubCell"/>
</dbReference>
<dbReference type="OrthoDB" id="9773730at2"/>
<evidence type="ECO:0000256" key="2">
    <source>
        <dbReference type="ARBA" id="ARBA00009773"/>
    </source>
</evidence>